<evidence type="ECO:0000256" key="10">
    <source>
        <dbReference type="ARBA" id="ARBA00022777"/>
    </source>
</evidence>
<accession>A0ABR5Q6L8</accession>
<sequence>MVAIKEMQVSLNEKVKRPIIIGVTGGSGSGKTSVSQAIYKQLAGKSIMILQQDTYYNDQTQMSMAERQAVNYDHPLAFDTDRLISDLKKLLSNQAIEMPVYNYAEFTRSTETILTQPRDVIILEGILILDDQRLRDLMDIKVFVDTDDDIRIIRRIQRDMQERGRSLQSVIDQYLATVKPMYHQFVEPTKRYADIIVPEGGQNTVAIDLLTTKVRDILTKKGHQDLMAD</sequence>
<dbReference type="PRINTS" id="PR00988">
    <property type="entry name" value="URIDINKINASE"/>
</dbReference>
<dbReference type="Pfam" id="PF00485">
    <property type="entry name" value="PRK"/>
    <property type="match status" value="1"/>
</dbReference>
<dbReference type="EMBL" id="JQCH01000028">
    <property type="protein sequence ID" value="KRO08268.1"/>
    <property type="molecule type" value="Genomic_DNA"/>
</dbReference>
<evidence type="ECO:0000256" key="7">
    <source>
        <dbReference type="ARBA" id="ARBA00022490"/>
    </source>
</evidence>
<evidence type="ECO:0000256" key="15">
    <source>
        <dbReference type="ARBA" id="ARBA00048909"/>
    </source>
</evidence>
<dbReference type="InterPro" id="IPR027417">
    <property type="entry name" value="P-loop_NTPase"/>
</dbReference>
<dbReference type="Proteomes" id="UP000051884">
    <property type="component" value="Unassembled WGS sequence"/>
</dbReference>
<dbReference type="InterPro" id="IPR000764">
    <property type="entry name" value="Uridine_kinase-like"/>
</dbReference>
<evidence type="ECO:0000256" key="16">
    <source>
        <dbReference type="HAMAP-Rule" id="MF_00551"/>
    </source>
</evidence>
<evidence type="ECO:0000256" key="1">
    <source>
        <dbReference type="ARBA" id="ARBA00004496"/>
    </source>
</evidence>
<comment type="similarity">
    <text evidence="4 16 17">Belongs to the uridine kinase family.</text>
</comment>
<evidence type="ECO:0000256" key="9">
    <source>
        <dbReference type="ARBA" id="ARBA00022741"/>
    </source>
</evidence>
<keyword evidence="11 16" id="KW-0067">ATP-binding</keyword>
<comment type="caution">
    <text evidence="19">The sequence shown here is derived from an EMBL/GenBank/DDBJ whole genome shotgun (WGS) entry which is preliminary data.</text>
</comment>
<evidence type="ECO:0000256" key="12">
    <source>
        <dbReference type="ARBA" id="ARBA00030641"/>
    </source>
</evidence>
<keyword evidence="8 16" id="KW-0808">Transferase</keyword>
<evidence type="ECO:0000259" key="18">
    <source>
        <dbReference type="Pfam" id="PF00485"/>
    </source>
</evidence>
<keyword evidence="10 16" id="KW-0418">Kinase</keyword>
<evidence type="ECO:0000313" key="19">
    <source>
        <dbReference type="EMBL" id="KRO08268.1"/>
    </source>
</evidence>
<comment type="pathway">
    <text evidence="3 16 17">Pyrimidine metabolism; CTP biosynthesis via salvage pathway; CTP from cytidine: step 1/3.</text>
</comment>
<evidence type="ECO:0000256" key="6">
    <source>
        <dbReference type="ARBA" id="ARBA00021478"/>
    </source>
</evidence>
<organism evidence="19 20">
    <name type="scientific">Paucilactobacillus hokkaidonensis</name>
    <dbReference type="NCBI Taxonomy" id="1193095"/>
    <lineage>
        <taxon>Bacteria</taxon>
        <taxon>Bacillati</taxon>
        <taxon>Bacillota</taxon>
        <taxon>Bacilli</taxon>
        <taxon>Lactobacillales</taxon>
        <taxon>Lactobacillaceae</taxon>
        <taxon>Paucilactobacillus</taxon>
    </lineage>
</organism>
<keyword evidence="20" id="KW-1185">Reference proteome</keyword>
<comment type="catalytic activity">
    <reaction evidence="15 16 17">
        <text>uridine + ATP = UMP + ADP + H(+)</text>
        <dbReference type="Rhea" id="RHEA:16825"/>
        <dbReference type="ChEBI" id="CHEBI:15378"/>
        <dbReference type="ChEBI" id="CHEBI:16704"/>
        <dbReference type="ChEBI" id="CHEBI:30616"/>
        <dbReference type="ChEBI" id="CHEBI:57865"/>
        <dbReference type="ChEBI" id="CHEBI:456216"/>
        <dbReference type="EC" id="2.7.1.48"/>
    </reaction>
</comment>
<feature type="domain" description="Phosphoribulokinase/uridine kinase" evidence="18">
    <location>
        <begin position="20"/>
        <end position="205"/>
    </location>
</feature>
<dbReference type="HAMAP" id="MF_00551">
    <property type="entry name" value="Uridine_kinase"/>
    <property type="match status" value="1"/>
</dbReference>
<evidence type="ECO:0000256" key="5">
    <source>
        <dbReference type="ARBA" id="ARBA00012137"/>
    </source>
</evidence>
<dbReference type="CDD" id="cd02023">
    <property type="entry name" value="UMPK"/>
    <property type="match status" value="1"/>
</dbReference>
<keyword evidence="7 16" id="KW-0963">Cytoplasm</keyword>
<evidence type="ECO:0000256" key="4">
    <source>
        <dbReference type="ARBA" id="ARBA00005408"/>
    </source>
</evidence>
<evidence type="ECO:0000256" key="3">
    <source>
        <dbReference type="ARBA" id="ARBA00004784"/>
    </source>
</evidence>
<protein>
    <recommendedName>
        <fullName evidence="6 16">Uridine kinase</fullName>
        <ecNumber evidence="5 16">2.7.1.48</ecNumber>
    </recommendedName>
    <alternativeName>
        <fullName evidence="12 16">Cytidine monophosphokinase</fullName>
    </alternativeName>
    <alternativeName>
        <fullName evidence="13 16">Uridine monophosphokinase</fullName>
    </alternativeName>
</protein>
<dbReference type="EC" id="2.7.1.48" evidence="5 16"/>
<dbReference type="NCBIfam" id="NF004018">
    <property type="entry name" value="PRK05480.1"/>
    <property type="match status" value="1"/>
</dbReference>
<gene>
    <name evidence="16" type="primary">udk</name>
    <name evidence="19" type="ORF">IV59_GL001262</name>
</gene>
<dbReference type="Gene3D" id="3.40.50.300">
    <property type="entry name" value="P-loop containing nucleotide triphosphate hydrolases"/>
    <property type="match status" value="1"/>
</dbReference>
<evidence type="ECO:0000256" key="14">
    <source>
        <dbReference type="ARBA" id="ARBA00047436"/>
    </source>
</evidence>
<dbReference type="PANTHER" id="PTHR10285">
    <property type="entry name" value="URIDINE KINASE"/>
    <property type="match status" value="1"/>
</dbReference>
<dbReference type="GO" id="GO:0016301">
    <property type="term" value="F:kinase activity"/>
    <property type="evidence" value="ECO:0007669"/>
    <property type="project" value="UniProtKB-KW"/>
</dbReference>
<dbReference type="NCBIfam" id="TIGR00235">
    <property type="entry name" value="udk"/>
    <property type="match status" value="1"/>
</dbReference>
<evidence type="ECO:0000256" key="2">
    <source>
        <dbReference type="ARBA" id="ARBA00004690"/>
    </source>
</evidence>
<keyword evidence="9 16" id="KW-0547">Nucleotide-binding</keyword>
<evidence type="ECO:0000256" key="13">
    <source>
        <dbReference type="ARBA" id="ARBA00031452"/>
    </source>
</evidence>
<dbReference type="SUPFAM" id="SSF52540">
    <property type="entry name" value="P-loop containing nucleoside triphosphate hydrolases"/>
    <property type="match status" value="1"/>
</dbReference>
<proteinExistence type="inferred from homology"/>
<dbReference type="InterPro" id="IPR006083">
    <property type="entry name" value="PRK/URK"/>
</dbReference>
<name>A0ABR5Q6L8_9LACO</name>
<evidence type="ECO:0000256" key="11">
    <source>
        <dbReference type="ARBA" id="ARBA00022840"/>
    </source>
</evidence>
<comment type="subcellular location">
    <subcellularLocation>
        <location evidence="1 16 17">Cytoplasm</location>
    </subcellularLocation>
</comment>
<reference evidence="19 20" key="1">
    <citation type="journal article" date="2015" name="Genome Announc.">
        <title>Expanding the biotechnology potential of lactobacilli through comparative genomics of 213 strains and associated genera.</title>
        <authorList>
            <person name="Sun Z."/>
            <person name="Harris H.M."/>
            <person name="McCann A."/>
            <person name="Guo C."/>
            <person name="Argimon S."/>
            <person name="Zhang W."/>
            <person name="Yang X."/>
            <person name="Jeffery I.B."/>
            <person name="Cooney J.C."/>
            <person name="Kagawa T.F."/>
            <person name="Liu W."/>
            <person name="Song Y."/>
            <person name="Salvetti E."/>
            <person name="Wrobel A."/>
            <person name="Rasinkangas P."/>
            <person name="Parkhill J."/>
            <person name="Rea M.C."/>
            <person name="O'Sullivan O."/>
            <person name="Ritari J."/>
            <person name="Douillard F.P."/>
            <person name="Paul Ross R."/>
            <person name="Yang R."/>
            <person name="Briner A.E."/>
            <person name="Felis G.E."/>
            <person name="de Vos W.M."/>
            <person name="Barrangou R."/>
            <person name="Klaenhammer T.R."/>
            <person name="Caufield P.W."/>
            <person name="Cui Y."/>
            <person name="Zhang H."/>
            <person name="O'Toole P.W."/>
        </authorList>
    </citation>
    <scope>NUCLEOTIDE SEQUENCE [LARGE SCALE GENOMIC DNA]</scope>
    <source>
        <strain evidence="19 20">DSM 26202</strain>
    </source>
</reference>
<comment type="pathway">
    <text evidence="2 16 17">Pyrimidine metabolism; UMP biosynthesis via salvage pathway; UMP from uridine: step 1/1.</text>
</comment>
<evidence type="ECO:0000313" key="20">
    <source>
        <dbReference type="Proteomes" id="UP000051884"/>
    </source>
</evidence>
<evidence type="ECO:0000256" key="17">
    <source>
        <dbReference type="RuleBase" id="RU003825"/>
    </source>
</evidence>
<comment type="catalytic activity">
    <reaction evidence="14 17">
        <text>cytidine + ATP = CMP + ADP + H(+)</text>
        <dbReference type="Rhea" id="RHEA:24674"/>
        <dbReference type="ChEBI" id="CHEBI:15378"/>
        <dbReference type="ChEBI" id="CHEBI:17562"/>
        <dbReference type="ChEBI" id="CHEBI:30616"/>
        <dbReference type="ChEBI" id="CHEBI:60377"/>
        <dbReference type="ChEBI" id="CHEBI:456216"/>
        <dbReference type="EC" id="2.7.1.48"/>
    </reaction>
</comment>
<dbReference type="InterPro" id="IPR026008">
    <property type="entry name" value="Uridine_kinase"/>
</dbReference>
<feature type="binding site" evidence="16">
    <location>
        <begin position="25"/>
        <end position="32"/>
    </location>
    <ligand>
        <name>ATP</name>
        <dbReference type="ChEBI" id="CHEBI:30616"/>
    </ligand>
</feature>
<evidence type="ECO:0000256" key="8">
    <source>
        <dbReference type="ARBA" id="ARBA00022679"/>
    </source>
</evidence>